<keyword evidence="5" id="KW-0808">Transferase</keyword>
<dbReference type="Proteomes" id="UP000824120">
    <property type="component" value="Chromosome 3"/>
</dbReference>
<comment type="catalytic activity">
    <reaction evidence="5">
        <text>[protein]-C-terminal S-[(2E,6E)-farnesyl]-L-cysteine + S-adenosyl-L-methionine = [protein]-C-terminal S-[(2E,6E)-farnesyl]-L-cysteine methyl ester + S-adenosyl-L-homocysteine</text>
        <dbReference type="Rhea" id="RHEA:21672"/>
        <dbReference type="Rhea" id="RHEA-COMP:12125"/>
        <dbReference type="Rhea" id="RHEA-COMP:12126"/>
        <dbReference type="ChEBI" id="CHEBI:57856"/>
        <dbReference type="ChEBI" id="CHEBI:59789"/>
        <dbReference type="ChEBI" id="CHEBI:90510"/>
        <dbReference type="ChEBI" id="CHEBI:90511"/>
        <dbReference type="EC" id="2.1.1.100"/>
    </reaction>
</comment>
<feature type="transmembrane region" description="Helical" evidence="5">
    <location>
        <begin position="32"/>
        <end position="53"/>
    </location>
</feature>
<evidence type="ECO:0000256" key="5">
    <source>
        <dbReference type="RuleBase" id="RU362022"/>
    </source>
</evidence>
<dbReference type="GO" id="GO:0032259">
    <property type="term" value="P:methylation"/>
    <property type="evidence" value="ECO:0007669"/>
    <property type="project" value="UniProtKB-KW"/>
</dbReference>
<comment type="subcellular location">
    <subcellularLocation>
        <location evidence="5">Endoplasmic reticulum membrane</location>
        <topology evidence="5">Multi-pass membrane protein</topology>
    </subcellularLocation>
    <subcellularLocation>
        <location evidence="1">Membrane</location>
        <topology evidence="1">Multi-pass membrane protein</topology>
    </subcellularLocation>
</comment>
<dbReference type="GO" id="GO:0004671">
    <property type="term" value="F:protein C-terminal S-isoprenylcysteine carboxyl O-methyltransferase activity"/>
    <property type="evidence" value="ECO:0007669"/>
    <property type="project" value="UniProtKB-EC"/>
</dbReference>
<organism evidence="6 7">
    <name type="scientific">Solanum commersonii</name>
    <name type="common">Commerson's wild potato</name>
    <name type="synonym">Commerson's nightshade</name>
    <dbReference type="NCBI Taxonomy" id="4109"/>
    <lineage>
        <taxon>Eukaryota</taxon>
        <taxon>Viridiplantae</taxon>
        <taxon>Streptophyta</taxon>
        <taxon>Embryophyta</taxon>
        <taxon>Tracheophyta</taxon>
        <taxon>Spermatophyta</taxon>
        <taxon>Magnoliopsida</taxon>
        <taxon>eudicotyledons</taxon>
        <taxon>Gunneridae</taxon>
        <taxon>Pentapetalae</taxon>
        <taxon>asterids</taxon>
        <taxon>lamiids</taxon>
        <taxon>Solanales</taxon>
        <taxon>Solanaceae</taxon>
        <taxon>Solanoideae</taxon>
        <taxon>Solaneae</taxon>
        <taxon>Solanum</taxon>
    </lineage>
</organism>
<dbReference type="EMBL" id="JACXVP010000003">
    <property type="protein sequence ID" value="KAG5616792.1"/>
    <property type="molecule type" value="Genomic_DNA"/>
</dbReference>
<dbReference type="Gene3D" id="1.20.120.1630">
    <property type="match status" value="1"/>
</dbReference>
<proteinExistence type="inferred from homology"/>
<protein>
    <recommendedName>
        <fullName evidence="5">Protein-S-isoprenylcysteine O-methyltransferase</fullName>
        <ecNumber evidence="5">2.1.1.100</ecNumber>
    </recommendedName>
</protein>
<comment type="caution">
    <text evidence="6">The sequence shown here is derived from an EMBL/GenBank/DDBJ whole genome shotgun (WGS) entry which is preliminary data.</text>
</comment>
<dbReference type="EC" id="2.1.1.100" evidence="5"/>
<comment type="cofactor">
    <cofactor evidence="5">
        <name>Zn(2+)</name>
        <dbReference type="ChEBI" id="CHEBI:29105"/>
    </cofactor>
    <text evidence="5">Divalent metal cations. Probably Zn(2+).</text>
</comment>
<reference evidence="6 7" key="1">
    <citation type="submission" date="2020-09" db="EMBL/GenBank/DDBJ databases">
        <title>De no assembly of potato wild relative species, Solanum commersonii.</title>
        <authorList>
            <person name="Cho K."/>
        </authorList>
    </citation>
    <scope>NUCLEOTIDE SEQUENCE [LARGE SCALE GENOMIC DNA]</scope>
    <source>
        <strain evidence="6">LZ3.2</strain>
        <tissue evidence="6">Leaf</tissue>
    </source>
</reference>
<evidence type="ECO:0000256" key="4">
    <source>
        <dbReference type="ARBA" id="ARBA00023136"/>
    </source>
</evidence>
<keyword evidence="3 5" id="KW-1133">Transmembrane helix</keyword>
<dbReference type="InterPro" id="IPR007269">
    <property type="entry name" value="ICMT_MeTrfase"/>
</dbReference>
<comment type="similarity">
    <text evidence="5">Belongs to the class VI-like SAM-binding methyltransferase superfamily. Isoprenylcysteine carboxyl methyltransferase family.</text>
</comment>
<evidence type="ECO:0000313" key="6">
    <source>
        <dbReference type="EMBL" id="KAG5616792.1"/>
    </source>
</evidence>
<dbReference type="AlphaFoldDB" id="A0A9J5ZX32"/>
<gene>
    <name evidence="6" type="ORF">H5410_016616</name>
</gene>
<dbReference type="PANTHER" id="PTHR12714">
    <property type="entry name" value="PROTEIN-S ISOPRENYLCYSTEINE O-METHYLTRANSFERASE"/>
    <property type="match status" value="1"/>
</dbReference>
<feature type="transmembrane region" description="Helical" evidence="5">
    <location>
        <begin position="158"/>
        <end position="186"/>
    </location>
</feature>
<keyword evidence="2 5" id="KW-0812">Transmembrane</keyword>
<sequence length="351" mass="39277">MMVPSFVSLGLPGLSYFHFPRCSCCPRSVDLGFAYLLSVVVTSSRSLSFMVVYMARKEKMSGTVVGGSEEGLVEKWDCFPSVDGGGVDCFLAAFGCDVVRYSVVIGVPQEELPFIRKLAIVTAGQAFTHLIKVYHEENLQLVTNGIYRFVRRPDYCGFFIWFVGSQIMLCNPISTIAFTVVVWKFFSGRIPCEDNQELMGTSWGVEGYRYIRSNNDFPYGVGIINSLASYLTKELSFVLSSYPSPAVQPLPPPFLLLSPPLDRIIRTDLSTPVERLKALVPCWRIAGLLPLLADKCFHYGSNFPCTDFERTDLGNGRKWLGIKETYDFLDHSAEFVVKASEKDLALQNEAY</sequence>
<dbReference type="Pfam" id="PF04140">
    <property type="entry name" value="ICMT"/>
    <property type="match status" value="1"/>
</dbReference>
<keyword evidence="5" id="KW-0256">Endoplasmic reticulum</keyword>
<accession>A0A9J5ZX32</accession>
<keyword evidence="5" id="KW-0489">Methyltransferase</keyword>
<keyword evidence="7" id="KW-1185">Reference proteome</keyword>
<evidence type="ECO:0000256" key="2">
    <source>
        <dbReference type="ARBA" id="ARBA00022692"/>
    </source>
</evidence>
<dbReference type="PANTHER" id="PTHR12714:SF9">
    <property type="entry name" value="PROTEIN-S-ISOPRENYLCYSTEINE O-METHYLTRANSFERASE"/>
    <property type="match status" value="1"/>
</dbReference>
<keyword evidence="4 5" id="KW-0472">Membrane</keyword>
<dbReference type="GO" id="GO:0005789">
    <property type="term" value="C:endoplasmic reticulum membrane"/>
    <property type="evidence" value="ECO:0007669"/>
    <property type="project" value="UniProtKB-SubCell"/>
</dbReference>
<dbReference type="OrthoDB" id="422086at2759"/>
<evidence type="ECO:0000313" key="7">
    <source>
        <dbReference type="Proteomes" id="UP000824120"/>
    </source>
</evidence>
<comment type="caution">
    <text evidence="5">Lacks conserved residue(s) required for the propagation of feature annotation.</text>
</comment>
<name>A0A9J5ZX32_SOLCO</name>
<keyword evidence="5" id="KW-0949">S-adenosyl-L-methionine</keyword>
<evidence type="ECO:0000256" key="3">
    <source>
        <dbReference type="ARBA" id="ARBA00022989"/>
    </source>
</evidence>
<evidence type="ECO:0000256" key="1">
    <source>
        <dbReference type="ARBA" id="ARBA00004141"/>
    </source>
</evidence>